<organism evidence="2 3">
    <name type="scientific">Prymnesium parvum</name>
    <name type="common">Toxic golden alga</name>
    <dbReference type="NCBI Taxonomy" id="97485"/>
    <lineage>
        <taxon>Eukaryota</taxon>
        <taxon>Haptista</taxon>
        <taxon>Haptophyta</taxon>
        <taxon>Prymnesiophyceae</taxon>
        <taxon>Prymnesiales</taxon>
        <taxon>Prymnesiaceae</taxon>
        <taxon>Prymnesium</taxon>
    </lineage>
</organism>
<gene>
    <name evidence="2" type="ORF">AB1Y20_021114</name>
</gene>
<dbReference type="SUPFAM" id="SSF53254">
    <property type="entry name" value="Phosphoglycerate mutase-like"/>
    <property type="match status" value="1"/>
</dbReference>
<dbReference type="AlphaFoldDB" id="A0AB34JIQ2"/>
<proteinExistence type="predicted"/>
<dbReference type="InterPro" id="IPR029033">
    <property type="entry name" value="His_PPase_superfam"/>
</dbReference>
<dbReference type="EMBL" id="JBGBPQ010000007">
    <property type="protein sequence ID" value="KAL1521450.1"/>
    <property type="molecule type" value="Genomic_DNA"/>
</dbReference>
<dbReference type="Gene3D" id="3.40.50.1240">
    <property type="entry name" value="Phosphoglycerate mutase-like"/>
    <property type="match status" value="1"/>
</dbReference>
<keyword evidence="1" id="KW-0812">Transmembrane</keyword>
<keyword evidence="3" id="KW-1185">Reference proteome</keyword>
<comment type="caution">
    <text evidence="2">The sequence shown here is derived from an EMBL/GenBank/DDBJ whole genome shotgun (WGS) entry which is preliminary data.</text>
</comment>
<sequence length="312" mass="34285">MNKKVDPDGLRLHIGSLFSSSDVEQKHMEDAEGPYQLLPAEGKPHVCCARRVWLVASCTCATAAFVGMLLFASRGDGATHMFTAALRRVSLVSTVFPVEVAYISIIRHGEKHDGDGLSDDGKMRAQYLTRCIISSGASVAFPLGHPTYVMASHGKPGKSYRTQATASPIAEALGIKLDDSLYYGDATGFSQAVQKLLHHEATVLVTWHHNEIHSLVQKLLEGEAWKKSALGYRDDWPRSCGDEAWSAHRLPGSTCYDLIWRLTLTRKLQPTGKHKWEVTALTSTLEGFQGDPEAPCAEGLAPIKYSWFSSSW</sequence>
<feature type="transmembrane region" description="Helical" evidence="1">
    <location>
        <begin position="52"/>
        <end position="72"/>
    </location>
</feature>
<evidence type="ECO:0000256" key="1">
    <source>
        <dbReference type="SAM" id="Phobius"/>
    </source>
</evidence>
<keyword evidence="1" id="KW-0472">Membrane</keyword>
<reference evidence="2 3" key="1">
    <citation type="journal article" date="2024" name="Science">
        <title>Giant polyketide synthase enzymes in the biosynthesis of giant marine polyether toxins.</title>
        <authorList>
            <person name="Fallon T.R."/>
            <person name="Shende V.V."/>
            <person name="Wierzbicki I.H."/>
            <person name="Pendleton A.L."/>
            <person name="Watervoot N.F."/>
            <person name="Auber R.P."/>
            <person name="Gonzalez D.J."/>
            <person name="Wisecaver J.H."/>
            <person name="Moore B.S."/>
        </authorList>
    </citation>
    <scope>NUCLEOTIDE SEQUENCE [LARGE SCALE GENOMIC DNA]</scope>
    <source>
        <strain evidence="2 3">12B1</strain>
    </source>
</reference>
<protein>
    <submittedName>
        <fullName evidence="2">Uncharacterized protein</fullName>
    </submittedName>
</protein>
<accession>A0AB34JIQ2</accession>
<name>A0AB34JIQ2_PRYPA</name>
<dbReference type="Proteomes" id="UP001515480">
    <property type="component" value="Unassembled WGS sequence"/>
</dbReference>
<keyword evidence="1" id="KW-1133">Transmembrane helix</keyword>
<evidence type="ECO:0000313" key="3">
    <source>
        <dbReference type="Proteomes" id="UP001515480"/>
    </source>
</evidence>
<evidence type="ECO:0000313" key="2">
    <source>
        <dbReference type="EMBL" id="KAL1521450.1"/>
    </source>
</evidence>